<proteinExistence type="predicted"/>
<dbReference type="EMBL" id="MUXN01000001">
    <property type="protein sequence ID" value="OOC08690.1"/>
    <property type="molecule type" value="Genomic_DNA"/>
</dbReference>
<name>M2QK72_9PSEU</name>
<reference evidence="3 5" key="2">
    <citation type="submission" date="2017-02" db="EMBL/GenBank/DDBJ databases">
        <title>Amycolatopsis azurea DSM 43854 draft genome.</title>
        <authorList>
            <person name="Mayilraj S."/>
        </authorList>
    </citation>
    <scope>NUCLEOTIDE SEQUENCE [LARGE SCALE GENOMIC DNA]</scope>
    <source>
        <strain evidence="3 5">DSM 43854</strain>
    </source>
</reference>
<dbReference type="PATRIC" id="fig|1238180.3.peg.3208"/>
<accession>M2QK72</accession>
<evidence type="ECO:0000256" key="1">
    <source>
        <dbReference type="SAM" id="Phobius"/>
    </source>
</evidence>
<reference evidence="2 4" key="1">
    <citation type="submission" date="2012-10" db="EMBL/GenBank/DDBJ databases">
        <title>Genome assembly of Amycolatopsis azurea DSM 43854.</title>
        <authorList>
            <person name="Khatri I."/>
            <person name="Kaur I."/>
            <person name="Subramanian S."/>
            <person name="Mayilraj S."/>
        </authorList>
    </citation>
    <scope>NUCLEOTIDE SEQUENCE [LARGE SCALE GENOMIC DNA]</scope>
    <source>
        <strain evidence="2 4">DSM 43854</strain>
    </source>
</reference>
<organism evidence="2 4">
    <name type="scientific">Amycolatopsis azurea DSM 43854</name>
    <dbReference type="NCBI Taxonomy" id="1238180"/>
    <lineage>
        <taxon>Bacteria</taxon>
        <taxon>Bacillati</taxon>
        <taxon>Actinomycetota</taxon>
        <taxon>Actinomycetes</taxon>
        <taxon>Pseudonocardiales</taxon>
        <taxon>Pseudonocardiaceae</taxon>
        <taxon>Amycolatopsis</taxon>
    </lineage>
</organism>
<protein>
    <submittedName>
        <fullName evidence="2">Uncharacterized protein</fullName>
    </submittedName>
</protein>
<keyword evidence="1" id="KW-0812">Transmembrane</keyword>
<keyword evidence="1" id="KW-0472">Membrane</keyword>
<dbReference type="Proteomes" id="UP000014137">
    <property type="component" value="Unassembled WGS sequence"/>
</dbReference>
<evidence type="ECO:0000313" key="5">
    <source>
        <dbReference type="Proteomes" id="UP000188551"/>
    </source>
</evidence>
<comment type="caution">
    <text evidence="2">The sequence shown here is derived from an EMBL/GenBank/DDBJ whole genome shotgun (WGS) entry which is preliminary data.</text>
</comment>
<dbReference type="RefSeq" id="WP_005156083.1">
    <property type="nucleotide sequence ID" value="NZ_ANMG01000025.1"/>
</dbReference>
<dbReference type="Proteomes" id="UP000188551">
    <property type="component" value="Unassembled WGS sequence"/>
</dbReference>
<keyword evidence="5" id="KW-1185">Reference proteome</keyword>
<dbReference type="OrthoDB" id="3616227at2"/>
<feature type="transmembrane region" description="Helical" evidence="1">
    <location>
        <begin position="194"/>
        <end position="216"/>
    </location>
</feature>
<feature type="transmembrane region" description="Helical" evidence="1">
    <location>
        <begin position="168"/>
        <end position="188"/>
    </location>
</feature>
<keyword evidence="1" id="KW-1133">Transmembrane helix</keyword>
<dbReference type="AlphaFoldDB" id="M2QK72"/>
<sequence length="297" mass="33124">MYLSQNGIQPVSLGVDWACRLGALRYLHFDGRPLVHVSPTEWVMDPQVIRQMAADRRYVEIPPPDPNVLSFQFAPDSFPGRLFDVWQPNPDPAAQRRLLKRIRGKNEAWLSLRDVNLARRFVAELVQQDGMVVTRELVTSADRLLLVRRDPAAPPAHRSGFHPGSPNFPLFTGLVAGLLCCALILIGNLTPHEWLFYLGAVLLLPTIVAGALWNYLVPRSTRAGWLANRFAAGDPAVQVNSIAYGLDPELVAQMAAGFGYFHTSWIRHKYEWQSEIVFVRGTLTNGRSSDPGAIGRP</sequence>
<evidence type="ECO:0000313" key="4">
    <source>
        <dbReference type="Proteomes" id="UP000014137"/>
    </source>
</evidence>
<gene>
    <name evidence="3" type="ORF">B0293_01950</name>
    <name evidence="2" type="ORF">C791_2609</name>
</gene>
<evidence type="ECO:0000313" key="2">
    <source>
        <dbReference type="EMBL" id="EMD27101.1"/>
    </source>
</evidence>
<evidence type="ECO:0000313" key="3">
    <source>
        <dbReference type="EMBL" id="OOC08690.1"/>
    </source>
</evidence>
<dbReference type="EMBL" id="ANMG01000025">
    <property type="protein sequence ID" value="EMD27101.1"/>
    <property type="molecule type" value="Genomic_DNA"/>
</dbReference>